<dbReference type="Proteomes" id="UP001217476">
    <property type="component" value="Chromosome"/>
</dbReference>
<dbReference type="InterPro" id="IPR029787">
    <property type="entry name" value="Nucleotide_cyclase"/>
</dbReference>
<name>A0AAJ5VUJ9_9HYPH</name>
<sequence length="137" mass="15108">MAAEAIRPEDFDPRTRTLKWDRFMAMIEAERDQGPGALLLIDLTDQSRMVAGAVPGAANDVLPLLAQALRAAIRADDLVAHSDGYRFVILLRGASEQVGKDVRERVIDSVEDTIFITHDGIMPIAVNVDYVDLKDYA</sequence>
<dbReference type="InterPro" id="IPR043128">
    <property type="entry name" value="Rev_trsase/Diguanyl_cyclase"/>
</dbReference>
<dbReference type="PROSITE" id="PS50887">
    <property type="entry name" value="GGDEF"/>
    <property type="match status" value="1"/>
</dbReference>
<dbReference type="EMBL" id="CP119312">
    <property type="protein sequence ID" value="WEK03738.1"/>
    <property type="molecule type" value="Genomic_DNA"/>
</dbReference>
<keyword evidence="2" id="KW-0548">Nucleotidyltransferase</keyword>
<gene>
    <name evidence="2" type="ORF">P0Y65_16295</name>
</gene>
<reference evidence="2" key="1">
    <citation type="submission" date="2023-03" db="EMBL/GenBank/DDBJ databases">
        <title>Andean soil-derived lignocellulolytic bacterial consortium as a source of novel taxa and putative plastic-active enzymes.</title>
        <authorList>
            <person name="Diaz-Garcia L."/>
            <person name="Chuvochina M."/>
            <person name="Feuerriegel G."/>
            <person name="Bunk B."/>
            <person name="Sproer C."/>
            <person name="Streit W.R."/>
            <person name="Rodriguez L.M."/>
            <person name="Overmann J."/>
            <person name="Jimenez D.J."/>
        </authorList>
    </citation>
    <scope>NUCLEOTIDE SEQUENCE</scope>
    <source>
        <strain evidence="2">MAG 4196</strain>
    </source>
</reference>
<dbReference type="EC" id="2.7.7.65" evidence="2"/>
<evidence type="ECO:0000313" key="2">
    <source>
        <dbReference type="EMBL" id="WEK03738.1"/>
    </source>
</evidence>
<evidence type="ECO:0000313" key="3">
    <source>
        <dbReference type="Proteomes" id="UP001217476"/>
    </source>
</evidence>
<accession>A0AAJ5VUJ9</accession>
<organism evidence="2 3">
    <name type="scientific">Candidatus Devosia phytovorans</name>
    <dbReference type="NCBI Taxonomy" id="3121372"/>
    <lineage>
        <taxon>Bacteria</taxon>
        <taxon>Pseudomonadati</taxon>
        <taxon>Pseudomonadota</taxon>
        <taxon>Alphaproteobacteria</taxon>
        <taxon>Hyphomicrobiales</taxon>
        <taxon>Devosiaceae</taxon>
        <taxon>Devosia</taxon>
    </lineage>
</organism>
<evidence type="ECO:0000259" key="1">
    <source>
        <dbReference type="PROSITE" id="PS50887"/>
    </source>
</evidence>
<dbReference type="Pfam" id="PF00990">
    <property type="entry name" value="GGDEF"/>
    <property type="match status" value="1"/>
</dbReference>
<feature type="domain" description="GGDEF" evidence="1">
    <location>
        <begin position="34"/>
        <end position="137"/>
    </location>
</feature>
<dbReference type="InterPro" id="IPR000160">
    <property type="entry name" value="GGDEF_dom"/>
</dbReference>
<protein>
    <submittedName>
        <fullName evidence="2">Diguanylate cyclase</fullName>
        <ecNumber evidence="2">2.7.7.65</ecNumber>
    </submittedName>
</protein>
<dbReference type="AlphaFoldDB" id="A0AAJ5VUJ9"/>
<dbReference type="Gene3D" id="3.30.70.270">
    <property type="match status" value="1"/>
</dbReference>
<proteinExistence type="predicted"/>
<dbReference type="SUPFAM" id="SSF55073">
    <property type="entry name" value="Nucleotide cyclase"/>
    <property type="match status" value="1"/>
</dbReference>
<dbReference type="GO" id="GO:0052621">
    <property type="term" value="F:diguanylate cyclase activity"/>
    <property type="evidence" value="ECO:0007669"/>
    <property type="project" value="UniProtKB-EC"/>
</dbReference>
<keyword evidence="2" id="KW-0808">Transferase</keyword>